<dbReference type="SUPFAM" id="SSF50022">
    <property type="entry name" value="ISP domain"/>
    <property type="match status" value="1"/>
</dbReference>
<dbReference type="SUPFAM" id="SSF55961">
    <property type="entry name" value="Bet v1-like"/>
    <property type="match status" value="1"/>
</dbReference>
<keyword evidence="4" id="KW-0408">Iron</keyword>
<accession>A0A285EJY0</accession>
<gene>
    <name evidence="8" type="ORF">SAMN06893097_11536</name>
</gene>
<organism evidence="8 9">
    <name type="scientific">Geodermatophilus sabuli</name>
    <dbReference type="NCBI Taxonomy" id="1564158"/>
    <lineage>
        <taxon>Bacteria</taxon>
        <taxon>Bacillati</taxon>
        <taxon>Actinomycetota</taxon>
        <taxon>Actinomycetes</taxon>
        <taxon>Geodermatophilales</taxon>
        <taxon>Geodermatophilaceae</taxon>
        <taxon>Geodermatophilus</taxon>
    </lineage>
</organism>
<dbReference type="InterPro" id="IPR036922">
    <property type="entry name" value="Rieske_2Fe-2S_sf"/>
</dbReference>
<feature type="domain" description="Rieske" evidence="7">
    <location>
        <begin position="11"/>
        <end position="112"/>
    </location>
</feature>
<keyword evidence="9" id="KW-1185">Reference proteome</keyword>
<dbReference type="Pfam" id="PF00355">
    <property type="entry name" value="Rieske"/>
    <property type="match status" value="1"/>
</dbReference>
<dbReference type="GO" id="GO:0004497">
    <property type="term" value="F:monooxygenase activity"/>
    <property type="evidence" value="ECO:0007669"/>
    <property type="project" value="UniProtKB-KW"/>
</dbReference>
<evidence type="ECO:0000259" key="7">
    <source>
        <dbReference type="PROSITE" id="PS51296"/>
    </source>
</evidence>
<keyword evidence="8" id="KW-0808">Transferase</keyword>
<dbReference type="PROSITE" id="PS51296">
    <property type="entry name" value="RIESKE"/>
    <property type="match status" value="1"/>
</dbReference>
<dbReference type="Proteomes" id="UP000219514">
    <property type="component" value="Unassembled WGS sequence"/>
</dbReference>
<evidence type="ECO:0000313" key="9">
    <source>
        <dbReference type="Proteomes" id="UP000219514"/>
    </source>
</evidence>
<keyword evidence="8" id="KW-0489">Methyltransferase</keyword>
<evidence type="ECO:0000256" key="1">
    <source>
        <dbReference type="ARBA" id="ARBA00022714"/>
    </source>
</evidence>
<evidence type="ECO:0000256" key="6">
    <source>
        <dbReference type="SAM" id="MobiDB-lite"/>
    </source>
</evidence>
<keyword evidence="8" id="KW-0503">Monooxygenase</keyword>
<dbReference type="OrthoDB" id="5243643at2"/>
<evidence type="ECO:0000256" key="5">
    <source>
        <dbReference type="ARBA" id="ARBA00023014"/>
    </source>
</evidence>
<dbReference type="Gene3D" id="3.90.380.10">
    <property type="entry name" value="Naphthalene 1,2-dioxygenase Alpha Subunit, Chain A, domain 1"/>
    <property type="match status" value="1"/>
</dbReference>
<keyword evidence="1" id="KW-0001">2Fe-2S</keyword>
<protein>
    <submittedName>
        <fullName evidence="8">Vanillate O-demethylase monooxygenase subunit</fullName>
    </submittedName>
</protein>
<dbReference type="PANTHER" id="PTHR21266">
    <property type="entry name" value="IRON-SULFUR DOMAIN CONTAINING PROTEIN"/>
    <property type="match status" value="1"/>
</dbReference>
<dbReference type="GO" id="GO:0046872">
    <property type="term" value="F:metal ion binding"/>
    <property type="evidence" value="ECO:0007669"/>
    <property type="project" value="UniProtKB-KW"/>
</dbReference>
<dbReference type="EMBL" id="OBDO01000015">
    <property type="protein sequence ID" value="SNX99163.1"/>
    <property type="molecule type" value="Genomic_DNA"/>
</dbReference>
<keyword evidence="5" id="KW-0411">Iron-sulfur</keyword>
<dbReference type="GO" id="GO:0016705">
    <property type="term" value="F:oxidoreductase activity, acting on paired donors, with incorporation or reduction of molecular oxygen"/>
    <property type="evidence" value="ECO:0007669"/>
    <property type="project" value="UniProtKB-ARBA"/>
</dbReference>
<dbReference type="AlphaFoldDB" id="A0A285EJY0"/>
<evidence type="ECO:0000256" key="4">
    <source>
        <dbReference type="ARBA" id="ARBA00023004"/>
    </source>
</evidence>
<dbReference type="Gene3D" id="2.102.10.10">
    <property type="entry name" value="Rieske [2Fe-2S] iron-sulphur domain"/>
    <property type="match status" value="1"/>
</dbReference>
<evidence type="ECO:0000313" key="8">
    <source>
        <dbReference type="EMBL" id="SNX99163.1"/>
    </source>
</evidence>
<evidence type="ECO:0000256" key="3">
    <source>
        <dbReference type="ARBA" id="ARBA00023002"/>
    </source>
</evidence>
<dbReference type="RefSeq" id="WP_097209071.1">
    <property type="nucleotide sequence ID" value="NZ_JACHXB010000002.1"/>
</dbReference>
<name>A0A285EJY0_9ACTN</name>
<dbReference type="GO" id="GO:0008168">
    <property type="term" value="F:methyltransferase activity"/>
    <property type="evidence" value="ECO:0007669"/>
    <property type="project" value="UniProtKB-KW"/>
</dbReference>
<feature type="region of interest" description="Disordered" evidence="6">
    <location>
        <begin position="334"/>
        <end position="366"/>
    </location>
</feature>
<dbReference type="Pfam" id="PF19112">
    <property type="entry name" value="VanA_C"/>
    <property type="match status" value="1"/>
</dbReference>
<keyword evidence="2" id="KW-0479">Metal-binding</keyword>
<dbReference type="GO" id="GO:0032259">
    <property type="term" value="P:methylation"/>
    <property type="evidence" value="ECO:0007669"/>
    <property type="project" value="UniProtKB-KW"/>
</dbReference>
<proteinExistence type="predicted"/>
<dbReference type="CDD" id="cd08878">
    <property type="entry name" value="RHO_alpha_C_DMO-like"/>
    <property type="match status" value="1"/>
</dbReference>
<dbReference type="InterPro" id="IPR017941">
    <property type="entry name" value="Rieske_2Fe-2S"/>
</dbReference>
<dbReference type="GO" id="GO:0051537">
    <property type="term" value="F:2 iron, 2 sulfur cluster binding"/>
    <property type="evidence" value="ECO:0007669"/>
    <property type="project" value="UniProtKB-KW"/>
</dbReference>
<keyword evidence="3" id="KW-0560">Oxidoreductase</keyword>
<dbReference type="PANTHER" id="PTHR21266:SF60">
    <property type="entry name" value="3-KETOSTEROID-9-ALPHA-MONOOXYGENASE, OXYGENASE COMPONENT"/>
    <property type="match status" value="1"/>
</dbReference>
<feature type="compositionally biased region" description="Low complexity" evidence="6">
    <location>
        <begin position="339"/>
        <end position="366"/>
    </location>
</feature>
<evidence type="ECO:0000256" key="2">
    <source>
        <dbReference type="ARBA" id="ARBA00022723"/>
    </source>
</evidence>
<sequence length="366" mass="40297">MAANPIVMNGWYIGAWSDEVSRTLMQRWICGRPVCFYRLSDGSVNAIEDRCPHRRYPLSLGQLDGDVITCNYHGYKIDGSGTCVGVAEQPDMPKGATVHRFPVVERYGIVWIWPGDADKADPDDIPDVSWLEDPNWTHVHGSVGLKGRQVLLVENLLDLTHETFLHPSSIGNAAVAATPIDVIGEGNKVSFVRHMIDIEAPPFYRSSMGVTTNIDRWQDGDFYAPGIFILNIRIAPTGTEEPEGFHMKVIYGMTPETDTTTHDFFALGRDYKIDDQELSDFQLKQQLAVMKEDVDALEIQEKMVATDPGMIESSIRSDVAGIRGRRLLEKMAKAEAAARGEAPARPARPARPAAAAPAAPQPAGQA</sequence>
<dbReference type="InterPro" id="IPR050584">
    <property type="entry name" value="Cholesterol_7-desaturase"/>
</dbReference>
<reference evidence="8 9" key="1">
    <citation type="submission" date="2017-09" db="EMBL/GenBank/DDBJ databases">
        <authorList>
            <person name="Ehlers B."/>
            <person name="Leendertz F.H."/>
        </authorList>
    </citation>
    <scope>NUCLEOTIDE SEQUENCE [LARGE SCALE GENOMIC DNA]</scope>
    <source>
        <strain evidence="8 9">DSM 46844</strain>
    </source>
</reference>
<dbReference type="InterPro" id="IPR044043">
    <property type="entry name" value="VanA_C_cat"/>
</dbReference>